<reference evidence="3 4" key="1">
    <citation type="submission" date="2016-10" db="EMBL/GenBank/DDBJ databases">
        <authorList>
            <person name="de Groot N.N."/>
        </authorList>
    </citation>
    <scope>NUCLEOTIDE SEQUENCE [LARGE SCALE GENOMIC DNA]</scope>
    <source>
        <strain evidence="3 4">DSM 26915</strain>
    </source>
</reference>
<dbReference type="Proteomes" id="UP000236752">
    <property type="component" value="Unassembled WGS sequence"/>
</dbReference>
<feature type="chain" id="PRO_5009292050" evidence="1">
    <location>
        <begin position="17"/>
        <end position="167"/>
    </location>
</feature>
<dbReference type="InterPro" id="IPR002477">
    <property type="entry name" value="Peptidoglycan-bd-like"/>
</dbReference>
<proteinExistence type="predicted"/>
<dbReference type="SUPFAM" id="SSF47090">
    <property type="entry name" value="PGBD-like"/>
    <property type="match status" value="1"/>
</dbReference>
<evidence type="ECO:0000313" key="3">
    <source>
        <dbReference type="EMBL" id="SEG40215.1"/>
    </source>
</evidence>
<gene>
    <name evidence="3" type="ORF">SAMN04488045_2670</name>
</gene>
<name>A0A1H5ZWQ8_9RHOB</name>
<keyword evidence="4" id="KW-1185">Reference proteome</keyword>
<evidence type="ECO:0000313" key="4">
    <source>
        <dbReference type="Proteomes" id="UP000236752"/>
    </source>
</evidence>
<evidence type="ECO:0000259" key="2">
    <source>
        <dbReference type="Pfam" id="PF01471"/>
    </source>
</evidence>
<dbReference type="InterPro" id="IPR036365">
    <property type="entry name" value="PGBD-like_sf"/>
</dbReference>
<accession>A0A1H5ZWQ8</accession>
<dbReference type="InterPro" id="IPR036366">
    <property type="entry name" value="PGBDSf"/>
</dbReference>
<dbReference type="PROSITE" id="PS51257">
    <property type="entry name" value="PROKAR_LIPOPROTEIN"/>
    <property type="match status" value="1"/>
</dbReference>
<dbReference type="Pfam" id="PF01471">
    <property type="entry name" value="PG_binding_1"/>
    <property type="match status" value="1"/>
</dbReference>
<feature type="domain" description="Peptidoglycan binding-like" evidence="2">
    <location>
        <begin position="108"/>
        <end position="147"/>
    </location>
</feature>
<sequence length="167" mass="18175">MTGRSALFPALLIALAACTPVDTPPEAPAPQFTTQKAEDGSCWGTVVIPAVYEQVPGQVQVVQAQVDENGTIIQPPIYRNATVPKEVRPRREERFPAPCPDQITPEFIASIQRALLARGYYRGGVTSRFDEPTLNAILRFQSERGLKSSQISLDSARELGLAAVDLN</sequence>
<organism evidence="3 4">
    <name type="scientific">Thalassococcus halodurans</name>
    <dbReference type="NCBI Taxonomy" id="373675"/>
    <lineage>
        <taxon>Bacteria</taxon>
        <taxon>Pseudomonadati</taxon>
        <taxon>Pseudomonadota</taxon>
        <taxon>Alphaproteobacteria</taxon>
        <taxon>Rhodobacterales</taxon>
        <taxon>Roseobacteraceae</taxon>
        <taxon>Thalassococcus</taxon>
    </lineage>
</organism>
<protein>
    <submittedName>
        <fullName evidence="3">Putative peptidoglycan binding domain-containing protein</fullName>
    </submittedName>
</protein>
<dbReference type="RefSeq" id="WP_103910999.1">
    <property type="nucleotide sequence ID" value="NZ_FNUZ01000004.1"/>
</dbReference>
<keyword evidence="1" id="KW-0732">Signal</keyword>
<dbReference type="OrthoDB" id="7861420at2"/>
<dbReference type="Gene3D" id="1.10.101.10">
    <property type="entry name" value="PGBD-like superfamily/PGBD"/>
    <property type="match status" value="1"/>
</dbReference>
<feature type="signal peptide" evidence="1">
    <location>
        <begin position="1"/>
        <end position="16"/>
    </location>
</feature>
<dbReference type="AlphaFoldDB" id="A0A1H5ZWQ8"/>
<evidence type="ECO:0000256" key="1">
    <source>
        <dbReference type="SAM" id="SignalP"/>
    </source>
</evidence>
<dbReference type="EMBL" id="FNUZ01000004">
    <property type="protein sequence ID" value="SEG40215.1"/>
    <property type="molecule type" value="Genomic_DNA"/>
</dbReference>